<feature type="region of interest" description="Disordered" evidence="1">
    <location>
        <begin position="1"/>
        <end position="45"/>
    </location>
</feature>
<protein>
    <submittedName>
        <fullName evidence="2">Uncharacterized protein</fullName>
    </submittedName>
</protein>
<dbReference type="AlphaFoldDB" id="A0A8X6LJX2"/>
<feature type="compositionally biased region" description="Basic and acidic residues" evidence="1">
    <location>
        <begin position="35"/>
        <end position="45"/>
    </location>
</feature>
<feature type="compositionally biased region" description="Basic residues" evidence="1">
    <location>
        <begin position="24"/>
        <end position="34"/>
    </location>
</feature>
<dbReference type="Proteomes" id="UP000887116">
    <property type="component" value="Unassembled WGS sequence"/>
</dbReference>
<sequence>MNDKIATESNTKNTPADINTLKTSNRRNYRNKRRQNFERQKERRSMRIRDCSNRMGLVERQLHESSSYGVRPETIRRVLQERDITLKTENMVEPARKRGI</sequence>
<keyword evidence="3" id="KW-1185">Reference proteome</keyword>
<feature type="compositionally biased region" description="Polar residues" evidence="1">
    <location>
        <begin position="7"/>
        <end position="23"/>
    </location>
</feature>
<name>A0A8X6LJX2_TRICU</name>
<proteinExistence type="predicted"/>
<accession>A0A8X6LJX2</accession>
<comment type="caution">
    <text evidence="2">The sequence shown here is derived from an EMBL/GenBank/DDBJ whole genome shotgun (WGS) entry which is preliminary data.</text>
</comment>
<gene>
    <name evidence="2" type="ORF">TNCT_169191</name>
</gene>
<evidence type="ECO:0000313" key="3">
    <source>
        <dbReference type="Proteomes" id="UP000887116"/>
    </source>
</evidence>
<evidence type="ECO:0000313" key="2">
    <source>
        <dbReference type="EMBL" id="GFR10074.1"/>
    </source>
</evidence>
<evidence type="ECO:0000256" key="1">
    <source>
        <dbReference type="SAM" id="MobiDB-lite"/>
    </source>
</evidence>
<reference evidence="2" key="1">
    <citation type="submission" date="2020-07" db="EMBL/GenBank/DDBJ databases">
        <title>Multicomponent nature underlies the extraordinary mechanical properties of spider dragline silk.</title>
        <authorList>
            <person name="Kono N."/>
            <person name="Nakamura H."/>
            <person name="Mori M."/>
            <person name="Yoshida Y."/>
            <person name="Ohtoshi R."/>
            <person name="Malay A.D."/>
            <person name="Moran D.A.P."/>
            <person name="Tomita M."/>
            <person name="Numata K."/>
            <person name="Arakawa K."/>
        </authorList>
    </citation>
    <scope>NUCLEOTIDE SEQUENCE</scope>
</reference>
<organism evidence="2 3">
    <name type="scientific">Trichonephila clavata</name>
    <name type="common">Joro spider</name>
    <name type="synonym">Nephila clavata</name>
    <dbReference type="NCBI Taxonomy" id="2740835"/>
    <lineage>
        <taxon>Eukaryota</taxon>
        <taxon>Metazoa</taxon>
        <taxon>Ecdysozoa</taxon>
        <taxon>Arthropoda</taxon>
        <taxon>Chelicerata</taxon>
        <taxon>Arachnida</taxon>
        <taxon>Araneae</taxon>
        <taxon>Araneomorphae</taxon>
        <taxon>Entelegynae</taxon>
        <taxon>Araneoidea</taxon>
        <taxon>Nephilidae</taxon>
        <taxon>Trichonephila</taxon>
    </lineage>
</organism>
<dbReference type="EMBL" id="BMAO01026490">
    <property type="protein sequence ID" value="GFR10074.1"/>
    <property type="molecule type" value="Genomic_DNA"/>
</dbReference>